<evidence type="ECO:0000256" key="7">
    <source>
        <dbReference type="ARBA" id="ARBA00022840"/>
    </source>
</evidence>
<keyword evidence="8" id="KW-0902">Two-component regulatory system</keyword>
<keyword evidence="7" id="KW-0067">ATP-binding</keyword>
<dbReference type="InterPro" id="IPR011712">
    <property type="entry name" value="Sig_transdc_His_kin_sub3_dim/P"/>
</dbReference>
<evidence type="ECO:0000256" key="3">
    <source>
        <dbReference type="ARBA" id="ARBA00022553"/>
    </source>
</evidence>
<dbReference type="EC" id="2.7.13.3" evidence="2"/>
<dbReference type="EMBL" id="JAGFNS010000045">
    <property type="protein sequence ID" value="MBO3743768.1"/>
    <property type="molecule type" value="Genomic_DNA"/>
</dbReference>
<comment type="catalytic activity">
    <reaction evidence="1">
        <text>ATP + protein L-histidine = ADP + protein N-phospho-L-histidine.</text>
        <dbReference type="EC" id="2.7.13.3"/>
    </reaction>
</comment>
<dbReference type="GO" id="GO:0016301">
    <property type="term" value="F:kinase activity"/>
    <property type="evidence" value="ECO:0007669"/>
    <property type="project" value="UniProtKB-KW"/>
</dbReference>
<keyword evidence="6 11" id="KW-0418">Kinase</keyword>
<evidence type="ECO:0000256" key="2">
    <source>
        <dbReference type="ARBA" id="ARBA00012438"/>
    </source>
</evidence>
<dbReference type="Gene3D" id="1.20.5.1930">
    <property type="match status" value="1"/>
</dbReference>
<keyword evidence="5" id="KW-0547">Nucleotide-binding</keyword>
<organism evidence="11 12">
    <name type="scientific">Actinoplanes flavus</name>
    <dbReference type="NCBI Taxonomy" id="2820290"/>
    <lineage>
        <taxon>Bacteria</taxon>
        <taxon>Bacillati</taxon>
        <taxon>Actinomycetota</taxon>
        <taxon>Actinomycetes</taxon>
        <taxon>Micromonosporales</taxon>
        <taxon>Micromonosporaceae</taxon>
        <taxon>Actinoplanes</taxon>
    </lineage>
</organism>
<keyword evidence="3" id="KW-0597">Phosphoprotein</keyword>
<dbReference type="PANTHER" id="PTHR24421:SF10">
    <property type="entry name" value="NITRATE_NITRITE SENSOR PROTEIN NARQ"/>
    <property type="match status" value="1"/>
</dbReference>
<proteinExistence type="predicted"/>
<accession>A0ABS3UYU7</accession>
<protein>
    <recommendedName>
        <fullName evidence="2">histidine kinase</fullName>
        <ecNumber evidence="2">2.7.13.3</ecNumber>
    </recommendedName>
</protein>
<keyword evidence="9" id="KW-1133">Transmembrane helix</keyword>
<feature type="transmembrane region" description="Helical" evidence="9">
    <location>
        <begin position="21"/>
        <end position="40"/>
    </location>
</feature>
<dbReference type="InterPro" id="IPR036890">
    <property type="entry name" value="HATPase_C_sf"/>
</dbReference>
<evidence type="ECO:0000256" key="6">
    <source>
        <dbReference type="ARBA" id="ARBA00022777"/>
    </source>
</evidence>
<reference evidence="11 12" key="1">
    <citation type="submission" date="2021-03" db="EMBL/GenBank/DDBJ databases">
        <title>Actinoplanes flavus sp. nov., a novel actinomycete isolated from Coconut Palm rhizosphere soil.</title>
        <authorList>
            <person name="Luo X."/>
        </authorList>
    </citation>
    <scope>NUCLEOTIDE SEQUENCE [LARGE SCALE GENOMIC DNA]</scope>
    <source>
        <strain evidence="11 12">NEAU-H7</strain>
    </source>
</reference>
<dbReference type="SUPFAM" id="SSF55874">
    <property type="entry name" value="ATPase domain of HSP90 chaperone/DNA topoisomerase II/histidine kinase"/>
    <property type="match status" value="1"/>
</dbReference>
<dbReference type="PANTHER" id="PTHR24421">
    <property type="entry name" value="NITRATE/NITRITE SENSOR PROTEIN NARX-RELATED"/>
    <property type="match status" value="1"/>
</dbReference>
<evidence type="ECO:0000256" key="1">
    <source>
        <dbReference type="ARBA" id="ARBA00000085"/>
    </source>
</evidence>
<name>A0ABS3UYU7_9ACTN</name>
<sequence length="401" mass="41917">MSRWERLGERVRVGALRHPQVADAVLGVMILALVLGATAVEGDDPESHALPAAAYASAAAAAAVIAARRLAPLSSLAVATLAAAATMAATDVLPQFAAAALVCAYTVTSRERRHVAWPSVAVAVAVVYLAAVLVGGSPWQQPETVTALAWGGMAAALGDAAQTRRAYLQAVLERARRAEHTREEEARRRVAEERLRIARELHDVVAHHIAVINVQAGVASHVLTTKPEQAQESLTAVRHAGRSVLEELATVLNVLRAPHDTTDTAEAPPPGLSRLDSLLTSVAAGGLRVEHVQEGSAEELPAAVDHAAFRIVQEALTNAQKHGAGGIAHLRIAYTKQDVHICVDNPEAPHPSTPAPGSGHGVLGVRERAAAVGGTVTFGNDGKGVFRLRATLPTPSTRTMT</sequence>
<dbReference type="Proteomes" id="UP000679690">
    <property type="component" value="Unassembled WGS sequence"/>
</dbReference>
<feature type="transmembrane region" description="Helical" evidence="9">
    <location>
        <begin position="114"/>
        <end position="134"/>
    </location>
</feature>
<evidence type="ECO:0000313" key="11">
    <source>
        <dbReference type="EMBL" id="MBO3743768.1"/>
    </source>
</evidence>
<evidence type="ECO:0000259" key="10">
    <source>
        <dbReference type="Pfam" id="PF07730"/>
    </source>
</evidence>
<keyword evidence="9" id="KW-0812">Transmembrane</keyword>
<feature type="domain" description="Signal transduction histidine kinase subgroup 3 dimerisation and phosphoacceptor" evidence="10">
    <location>
        <begin position="193"/>
        <end position="259"/>
    </location>
</feature>
<keyword evidence="12" id="KW-1185">Reference proteome</keyword>
<dbReference type="RefSeq" id="WP_208473009.1">
    <property type="nucleotide sequence ID" value="NZ_JAGFNS010000045.1"/>
</dbReference>
<evidence type="ECO:0000313" key="12">
    <source>
        <dbReference type="Proteomes" id="UP000679690"/>
    </source>
</evidence>
<feature type="transmembrane region" description="Helical" evidence="9">
    <location>
        <begin position="78"/>
        <end position="108"/>
    </location>
</feature>
<dbReference type="CDD" id="cd16917">
    <property type="entry name" value="HATPase_UhpB-NarQ-NarX-like"/>
    <property type="match status" value="1"/>
</dbReference>
<gene>
    <name evidence="11" type="ORF">J5X75_40350</name>
</gene>
<keyword evidence="9" id="KW-0472">Membrane</keyword>
<dbReference type="Pfam" id="PF07730">
    <property type="entry name" value="HisKA_3"/>
    <property type="match status" value="1"/>
</dbReference>
<comment type="caution">
    <text evidence="11">The sequence shown here is derived from an EMBL/GenBank/DDBJ whole genome shotgun (WGS) entry which is preliminary data.</text>
</comment>
<evidence type="ECO:0000256" key="9">
    <source>
        <dbReference type="SAM" id="Phobius"/>
    </source>
</evidence>
<evidence type="ECO:0000256" key="5">
    <source>
        <dbReference type="ARBA" id="ARBA00022741"/>
    </source>
</evidence>
<evidence type="ECO:0000256" key="8">
    <source>
        <dbReference type="ARBA" id="ARBA00023012"/>
    </source>
</evidence>
<evidence type="ECO:0000256" key="4">
    <source>
        <dbReference type="ARBA" id="ARBA00022679"/>
    </source>
</evidence>
<dbReference type="InterPro" id="IPR050482">
    <property type="entry name" value="Sensor_HK_TwoCompSys"/>
</dbReference>
<keyword evidence="4" id="KW-0808">Transferase</keyword>
<dbReference type="Gene3D" id="3.30.565.10">
    <property type="entry name" value="Histidine kinase-like ATPase, C-terminal domain"/>
    <property type="match status" value="1"/>
</dbReference>